<comment type="caution">
    <text evidence="2">The sequence shown here is derived from an EMBL/GenBank/DDBJ whole genome shotgun (WGS) entry which is preliminary data.</text>
</comment>
<dbReference type="Pfam" id="PF13671">
    <property type="entry name" value="AAA_33"/>
    <property type="match status" value="1"/>
</dbReference>
<dbReference type="PANTHER" id="PTHR12083:SF9">
    <property type="entry name" value="BIFUNCTIONAL POLYNUCLEOTIDE PHOSPHATASE_KINASE"/>
    <property type="match status" value="1"/>
</dbReference>
<proteinExistence type="predicted"/>
<dbReference type="PANTHER" id="PTHR12083">
    <property type="entry name" value="BIFUNCTIONAL POLYNUCLEOTIDE PHOSPHATASE/KINASE"/>
    <property type="match status" value="1"/>
</dbReference>
<dbReference type="GeneID" id="59342705"/>
<evidence type="ECO:0000313" key="2">
    <source>
        <dbReference type="EMBL" id="KAF7309624.1"/>
    </source>
</evidence>
<accession>A0A8H6WEM4</accession>
<dbReference type="AlphaFoldDB" id="A0A8H6WEM4"/>
<evidence type="ECO:0000313" key="3">
    <source>
        <dbReference type="Proteomes" id="UP000636479"/>
    </source>
</evidence>
<organism evidence="2 3">
    <name type="scientific">Mycena indigotica</name>
    <dbReference type="NCBI Taxonomy" id="2126181"/>
    <lineage>
        <taxon>Eukaryota</taxon>
        <taxon>Fungi</taxon>
        <taxon>Dikarya</taxon>
        <taxon>Basidiomycota</taxon>
        <taxon>Agaricomycotina</taxon>
        <taxon>Agaricomycetes</taxon>
        <taxon>Agaricomycetidae</taxon>
        <taxon>Agaricales</taxon>
        <taxon>Marasmiineae</taxon>
        <taxon>Mycenaceae</taxon>
        <taxon>Mycena</taxon>
    </lineage>
</organism>
<dbReference type="GO" id="GO:0046404">
    <property type="term" value="F:ATP-dependent polydeoxyribonucleotide 5'-hydroxyl-kinase activity"/>
    <property type="evidence" value="ECO:0007669"/>
    <property type="project" value="TreeGrafter"/>
</dbReference>
<dbReference type="RefSeq" id="XP_037223074.1">
    <property type="nucleotide sequence ID" value="XM_037360189.1"/>
</dbReference>
<dbReference type="SUPFAM" id="SSF52540">
    <property type="entry name" value="P-loop containing nucleoside triphosphate hydrolases"/>
    <property type="match status" value="1"/>
</dbReference>
<dbReference type="EMBL" id="JACAZF010000003">
    <property type="protein sequence ID" value="KAF7309624.1"/>
    <property type="molecule type" value="Genomic_DNA"/>
</dbReference>
<evidence type="ECO:0000256" key="1">
    <source>
        <dbReference type="SAM" id="MobiDB-lite"/>
    </source>
</evidence>
<reference evidence="2" key="1">
    <citation type="submission" date="2020-05" db="EMBL/GenBank/DDBJ databases">
        <title>Mycena genomes resolve the evolution of fungal bioluminescence.</title>
        <authorList>
            <person name="Tsai I.J."/>
        </authorList>
    </citation>
    <scope>NUCLEOTIDE SEQUENCE</scope>
    <source>
        <strain evidence="2">171206Taipei</strain>
    </source>
</reference>
<feature type="compositionally biased region" description="Polar residues" evidence="1">
    <location>
        <begin position="242"/>
        <end position="255"/>
    </location>
</feature>
<evidence type="ECO:0008006" key="4">
    <source>
        <dbReference type="Google" id="ProtNLM"/>
    </source>
</evidence>
<dbReference type="Gene3D" id="3.40.50.300">
    <property type="entry name" value="P-loop containing nucleotide triphosphate hydrolases"/>
    <property type="match status" value="1"/>
</dbReference>
<protein>
    <recommendedName>
        <fullName evidence="4">P-loop containing nucleoside triphosphate hydrolase protein</fullName>
    </recommendedName>
</protein>
<feature type="region of interest" description="Disordered" evidence="1">
    <location>
        <begin position="235"/>
        <end position="255"/>
    </location>
</feature>
<dbReference type="Proteomes" id="UP000636479">
    <property type="component" value="Unassembled WGS sequence"/>
</dbReference>
<dbReference type="OrthoDB" id="3512845at2759"/>
<feature type="region of interest" description="Disordered" evidence="1">
    <location>
        <begin position="193"/>
        <end position="216"/>
    </location>
</feature>
<name>A0A8H6WEM4_9AGAR</name>
<dbReference type="GO" id="GO:0006281">
    <property type="term" value="P:DNA repair"/>
    <property type="evidence" value="ECO:0007669"/>
    <property type="project" value="TreeGrafter"/>
</dbReference>
<keyword evidence="3" id="KW-1185">Reference proteome</keyword>
<dbReference type="InterPro" id="IPR027417">
    <property type="entry name" value="P-loop_NTPase"/>
</dbReference>
<dbReference type="GO" id="GO:0003690">
    <property type="term" value="F:double-stranded DNA binding"/>
    <property type="evidence" value="ECO:0007669"/>
    <property type="project" value="TreeGrafter"/>
</dbReference>
<gene>
    <name evidence="2" type="ORF">MIND_00333400</name>
</gene>
<sequence length="255" mass="28613">MSADDFSVDQPIVLILVGLIGSGKSTFAQAVTQHFPSFVRCNQDDLGDRRQVELLARRSLKSGCSVIIDRTNFDHTQRAHWIRIAAEFPATQVWVLVFDTPKDICAMRLRTRDHFLIAEFMFADPTYVLGFDHPTIPDPVDALDILERFASQYRAPSPEEGYHRILSLTPSEQATTYSREYVASTLTRIRDAPTVVPPVGPNVHRPVSTRGSTYHPRGHFSREAASGYNYHSNPGWNRRQLESPTNGSIGTMIGT</sequence>
<dbReference type="GO" id="GO:0046403">
    <property type="term" value="F:polynucleotide 3'-phosphatase activity"/>
    <property type="evidence" value="ECO:0007669"/>
    <property type="project" value="TreeGrafter"/>
</dbReference>